<gene>
    <name evidence="2" type="ORF">NNL39_06835</name>
</gene>
<dbReference type="Gene3D" id="3.40.50.150">
    <property type="entry name" value="Vaccinia Virus protein VP39"/>
    <property type="match status" value="1"/>
</dbReference>
<sequence length="393" mass="41802">MDVAELRELLTPEALRLLDELEPSGAVSDAVALVSRLRKAGHPPALVAAVLTQYRLRRKAEAKFGPFAQRMLFTQEGLEQASRLRVAAVHAGRFAAAGLTRVADLGCGIGGDAMAMASLDLRVTAVERDEATAAIAAYNLVPFPTAQVAHGDALEQPLDAVDAVWLDPARREGASRLSSPDDWSPSLTQALAIARQRPGGIKLAPGMDRALLPEGLEAQWISVDGEVVELVLWSGALARPGVGRAALVLRGDELPAELRAAADSDDVEPGPLGEYLYEPDGAVIRARLIGDLARSMGGRMLDPTIAYLTADRPTATPFARGFRVLERLPLDTARIKRALASRGIGVLEIKKRGVDIDPAALRPKLALRGAESAVLVLTRSAGERVALIAERCD</sequence>
<accession>A0ABY5FSZ2</accession>
<dbReference type="SUPFAM" id="SSF53335">
    <property type="entry name" value="S-adenosyl-L-methionine-dependent methyltransferases"/>
    <property type="match status" value="1"/>
</dbReference>
<evidence type="ECO:0000259" key="1">
    <source>
        <dbReference type="Pfam" id="PF18096"/>
    </source>
</evidence>
<evidence type="ECO:0000313" key="3">
    <source>
        <dbReference type="Proteomes" id="UP001060039"/>
    </source>
</evidence>
<evidence type="ECO:0000313" key="2">
    <source>
        <dbReference type="EMBL" id="UTT61407.1"/>
    </source>
</evidence>
<organism evidence="2 3">
    <name type="scientific">Microcella humidisoli</name>
    <dbReference type="NCBI Taxonomy" id="2963406"/>
    <lineage>
        <taxon>Bacteria</taxon>
        <taxon>Bacillati</taxon>
        <taxon>Actinomycetota</taxon>
        <taxon>Actinomycetes</taxon>
        <taxon>Micrococcales</taxon>
        <taxon>Microbacteriaceae</taxon>
        <taxon>Microcella</taxon>
    </lineage>
</organism>
<dbReference type="RefSeq" id="WP_255158268.1">
    <property type="nucleotide sequence ID" value="NZ_CP101497.1"/>
</dbReference>
<name>A0ABY5FSZ2_9MICO</name>
<dbReference type="CDD" id="cd02440">
    <property type="entry name" value="AdoMet_MTases"/>
    <property type="match status" value="1"/>
</dbReference>
<proteinExistence type="predicted"/>
<protein>
    <submittedName>
        <fullName evidence="2">Class I SAM-dependent methyltransferase</fullName>
    </submittedName>
</protein>
<reference evidence="2" key="1">
    <citation type="submission" date="2022-07" db="EMBL/GenBank/DDBJ databases">
        <title>Taxonomic analysis of Microcella humidisoli nov. sp., isolated from riverside soil.</title>
        <authorList>
            <person name="Molina K.M."/>
            <person name="Kim S.B."/>
        </authorList>
    </citation>
    <scope>NUCLEOTIDE SEQUENCE</scope>
    <source>
        <strain evidence="2">MMS21-STM10</strain>
    </source>
</reference>
<dbReference type="GO" id="GO:0032259">
    <property type="term" value="P:methylation"/>
    <property type="evidence" value="ECO:0007669"/>
    <property type="project" value="UniProtKB-KW"/>
</dbReference>
<keyword evidence="2" id="KW-0489">Methyltransferase</keyword>
<dbReference type="InterPro" id="IPR041497">
    <property type="entry name" value="Thump-like"/>
</dbReference>
<keyword evidence="3" id="KW-1185">Reference proteome</keyword>
<dbReference type="GO" id="GO:0008168">
    <property type="term" value="F:methyltransferase activity"/>
    <property type="evidence" value="ECO:0007669"/>
    <property type="project" value="UniProtKB-KW"/>
</dbReference>
<dbReference type="EMBL" id="CP101497">
    <property type="protein sequence ID" value="UTT61407.1"/>
    <property type="molecule type" value="Genomic_DNA"/>
</dbReference>
<keyword evidence="2" id="KW-0808">Transferase</keyword>
<dbReference type="Pfam" id="PF18096">
    <property type="entry name" value="Thump_like"/>
    <property type="match status" value="1"/>
</dbReference>
<feature type="domain" description="THUMP-like" evidence="1">
    <location>
        <begin position="319"/>
        <end position="391"/>
    </location>
</feature>
<dbReference type="InterPro" id="IPR029063">
    <property type="entry name" value="SAM-dependent_MTases_sf"/>
</dbReference>
<dbReference type="Proteomes" id="UP001060039">
    <property type="component" value="Chromosome"/>
</dbReference>